<keyword evidence="2" id="KW-1185">Reference proteome</keyword>
<comment type="caution">
    <text evidence="1">The sequence shown here is derived from an EMBL/GenBank/DDBJ whole genome shotgun (WGS) entry which is preliminary data.</text>
</comment>
<proteinExistence type="predicted"/>
<dbReference type="Proteomes" id="UP000828048">
    <property type="component" value="Chromosome 2"/>
</dbReference>
<sequence length="1431" mass="160941">MAQLDGNDEIKSPKIELITGQSVSSSSLCRTSSFGNNSGSSTLKDGVDDECASKWPEIDRLPTFDRLRTSLFDENIGTKVDIQGKRVIDVTKLGSLERHMFVEKLIKNIEDDNLRLLQEMRRRVDKVGVEFPTVRVRYNDLRVQAECEIVQGKPLPTLWNSLKRPILNCTKLLGLKSQQANINIIDDFNGIIKPGRMTLLLGPPGSGKTTLLKALSGNLDRSLKVAGEVFYNGHKLEEFIPQKISAYVSQSDLHIPEMTVREALDFSARCQGVGTWAEMIVEVITREKQAGVVPNPDIDTYMKAISIEGQKTTLQTDYILKILGLDSCAETLVGDAMRRGISGGQKKRLTTGEIVVGPTKVLFMDEISNGLDSSTTYQIIVCLQQLAHITDATILVGLLQPAPETFDLFDDIILMAEGTIVYHGPRSHVLEFFEDCGFRCPERKGVADFLQEVISRKDQAQYWHRAEQSYSYISVGMFSKKFKESTYGKNLEDELSLPFMECCHKNKCCFGMNSLSKWALFRACMSREWLLMRRNSFLYVFKSIQLVITSAITMTMFLRSGAGIDIIHANRYLGASYYGIIVLFFDGFAELSMTVARLPIFYKQRDLRFYPAWSYAISSTILKVPLSLFAALIWTSLTYYGIGYSPQPGRFFGQFMLFSSVHFAATSLFRFLASVFRTMVSSATSGSYSILYVFLFAGFVIPRTSMPTWLKWGFWASPLSYGEVGLAVNEFLAPRWQTELPGNTTIGNETLENRGLHFSGYFFWISLGALLGFAVLFNIGFALALTFLNPPRSHAIISNEKLTQIQGRENSSNGAMKEAKLKSTLEQHKDHVVLPFEPLTIAFQDVQYYVETPLKKLQLLCDVTGALRPGVLTALMGITGAGKTTLLDVLAGRKTTGIIEGDIRIGGHPKVQDTFARISGYCEQTDVHSPQITIEESLVYSAWLRLDPEIDSQTKLEFVREVLEIIELDEIKDCLVGIPGVSGLSTEQRKRLTVAVELVANPSVIFMDEPTTGLDARAAAIVMRAVKNVADTGRTIVCTIHQPSIDIFEAFDELILLKTGGRIIYSGPLGQRSKSVIKYFEDISGVPTIKDNYNPATWMFEVTSASTEAKLGIDFAQVYKNSVLHKNNKELVDSLSNPPYSKELHFATRFPQNGWEQFKSCLWKQHLSYWRSPSYILNRYMYSLVASLLFGIVFWDQGRKIDNQESLFNVLGAAFNVAFSLGINNCKAVIPYVSMQRSVFYRERFAGMYGSWAYALAQVMIELPHMLALAIVFVIITYPMIGYYWSIAKVLWYFYAVLCTLTYFTYAGMLISAMTPGLHIAAILLSPFYSLCILFSGFFIPQPQIPKWWIWMYYLTPTSWTLKGILTSQYGDIQKKILVFGETKTISAFLGDYFGYYQDDLRMVAVALIAYPIVFASLFAFCIGKLNFQKR</sequence>
<gene>
    <name evidence="1" type="ORF">Vadar_019026</name>
</gene>
<evidence type="ECO:0000313" key="1">
    <source>
        <dbReference type="EMBL" id="KAH7834726.1"/>
    </source>
</evidence>
<organism evidence="1 2">
    <name type="scientific">Vaccinium darrowii</name>
    <dbReference type="NCBI Taxonomy" id="229202"/>
    <lineage>
        <taxon>Eukaryota</taxon>
        <taxon>Viridiplantae</taxon>
        <taxon>Streptophyta</taxon>
        <taxon>Embryophyta</taxon>
        <taxon>Tracheophyta</taxon>
        <taxon>Spermatophyta</taxon>
        <taxon>Magnoliopsida</taxon>
        <taxon>eudicotyledons</taxon>
        <taxon>Gunneridae</taxon>
        <taxon>Pentapetalae</taxon>
        <taxon>asterids</taxon>
        <taxon>Ericales</taxon>
        <taxon>Ericaceae</taxon>
        <taxon>Vaccinioideae</taxon>
        <taxon>Vaccinieae</taxon>
        <taxon>Vaccinium</taxon>
    </lineage>
</organism>
<evidence type="ECO:0000313" key="2">
    <source>
        <dbReference type="Proteomes" id="UP000828048"/>
    </source>
</evidence>
<protein>
    <submittedName>
        <fullName evidence="1">Uncharacterized protein</fullName>
    </submittedName>
</protein>
<dbReference type="EMBL" id="CM037152">
    <property type="protein sequence ID" value="KAH7834726.1"/>
    <property type="molecule type" value="Genomic_DNA"/>
</dbReference>
<name>A0ACB7X218_9ERIC</name>
<accession>A0ACB7X218</accession>
<reference evidence="1 2" key="1">
    <citation type="journal article" date="2021" name="Hortic Res">
        <title>High-quality reference genome and annotation aids understanding of berry development for evergreen blueberry (Vaccinium darrowii).</title>
        <authorList>
            <person name="Yu J."/>
            <person name="Hulse-Kemp A.M."/>
            <person name="Babiker E."/>
            <person name="Staton M."/>
        </authorList>
    </citation>
    <scope>NUCLEOTIDE SEQUENCE [LARGE SCALE GENOMIC DNA]</scope>
    <source>
        <strain evidence="2">cv. NJ 8807/NJ 8810</strain>
        <tissue evidence="1">Young leaf</tissue>
    </source>
</reference>